<proteinExistence type="predicted"/>
<sequence length="88" mass="9994">MGSNSKTTYSLEFGKLIINDKQSKNDIELKANHKTKDEEVLVTTFLKTDISSVNRIDKSAKIVFSRDPRGEHNYGVVNELANDQKYNC</sequence>
<dbReference type="EMBL" id="OC924135">
    <property type="protein sequence ID" value="CAD7655320.1"/>
    <property type="molecule type" value="Genomic_DNA"/>
</dbReference>
<evidence type="ECO:0000313" key="1">
    <source>
        <dbReference type="EMBL" id="CAD7655320.1"/>
    </source>
</evidence>
<name>A0A7R9M930_9ACAR</name>
<accession>A0A7R9M930</accession>
<reference evidence="1" key="1">
    <citation type="submission" date="2020-11" db="EMBL/GenBank/DDBJ databases">
        <authorList>
            <person name="Tran Van P."/>
        </authorList>
    </citation>
    <scope>NUCLEOTIDE SEQUENCE</scope>
</reference>
<dbReference type="AlphaFoldDB" id="A0A7R9M930"/>
<evidence type="ECO:0000313" key="2">
    <source>
        <dbReference type="Proteomes" id="UP000728032"/>
    </source>
</evidence>
<protein>
    <submittedName>
        <fullName evidence="1">Uncharacterized protein</fullName>
    </submittedName>
</protein>
<keyword evidence="2" id="KW-1185">Reference proteome</keyword>
<gene>
    <name evidence="1" type="ORF">ONB1V03_LOCUS11963</name>
</gene>
<dbReference type="EMBL" id="CAJPVJ010009310">
    <property type="protein sequence ID" value="CAG2172507.1"/>
    <property type="molecule type" value="Genomic_DNA"/>
</dbReference>
<organism evidence="1">
    <name type="scientific">Oppiella nova</name>
    <dbReference type="NCBI Taxonomy" id="334625"/>
    <lineage>
        <taxon>Eukaryota</taxon>
        <taxon>Metazoa</taxon>
        <taxon>Ecdysozoa</taxon>
        <taxon>Arthropoda</taxon>
        <taxon>Chelicerata</taxon>
        <taxon>Arachnida</taxon>
        <taxon>Acari</taxon>
        <taxon>Acariformes</taxon>
        <taxon>Sarcoptiformes</taxon>
        <taxon>Oribatida</taxon>
        <taxon>Brachypylina</taxon>
        <taxon>Oppioidea</taxon>
        <taxon>Oppiidae</taxon>
        <taxon>Oppiella</taxon>
    </lineage>
</organism>
<dbReference type="Proteomes" id="UP000728032">
    <property type="component" value="Unassembled WGS sequence"/>
</dbReference>